<dbReference type="EMBL" id="SDEE01000814">
    <property type="protein sequence ID" value="RXW13862.1"/>
    <property type="molecule type" value="Genomic_DNA"/>
</dbReference>
<proteinExistence type="predicted"/>
<dbReference type="SUPFAM" id="SSF52540">
    <property type="entry name" value="P-loop containing nucleoside triphosphate hydrolases"/>
    <property type="match status" value="1"/>
</dbReference>
<dbReference type="STRING" id="2316362.A0A4Q2D522"/>
<reference evidence="1 2" key="1">
    <citation type="submission" date="2019-01" db="EMBL/GenBank/DDBJ databases">
        <title>Draft genome sequence of Psathyrella aberdarensis IHI B618.</title>
        <authorList>
            <person name="Buettner E."/>
            <person name="Kellner H."/>
        </authorList>
    </citation>
    <scope>NUCLEOTIDE SEQUENCE [LARGE SCALE GENOMIC DNA]</scope>
    <source>
        <strain evidence="1 2">IHI B618</strain>
    </source>
</reference>
<accession>A0A4Q2D522</accession>
<name>A0A4Q2D522_9AGAR</name>
<dbReference type="Proteomes" id="UP000290288">
    <property type="component" value="Unassembled WGS sequence"/>
</dbReference>
<evidence type="ECO:0000313" key="1">
    <source>
        <dbReference type="EMBL" id="RXW13862.1"/>
    </source>
</evidence>
<dbReference type="AlphaFoldDB" id="A0A4Q2D522"/>
<keyword evidence="2" id="KW-1185">Reference proteome</keyword>
<protein>
    <recommendedName>
        <fullName evidence="3">G domain-containing protein</fullName>
    </recommendedName>
</protein>
<organism evidence="1 2">
    <name type="scientific">Candolleomyces aberdarensis</name>
    <dbReference type="NCBI Taxonomy" id="2316362"/>
    <lineage>
        <taxon>Eukaryota</taxon>
        <taxon>Fungi</taxon>
        <taxon>Dikarya</taxon>
        <taxon>Basidiomycota</taxon>
        <taxon>Agaricomycotina</taxon>
        <taxon>Agaricomycetes</taxon>
        <taxon>Agaricomycetidae</taxon>
        <taxon>Agaricales</taxon>
        <taxon>Agaricineae</taxon>
        <taxon>Psathyrellaceae</taxon>
        <taxon>Candolleomyces</taxon>
    </lineage>
</organism>
<gene>
    <name evidence="1" type="ORF">EST38_g11994</name>
</gene>
<evidence type="ECO:0000313" key="2">
    <source>
        <dbReference type="Proteomes" id="UP000290288"/>
    </source>
</evidence>
<sequence>MLADYHVHIPPGVADRYPLTKGKRFVLVDTPGFDNVSLSDTEVLRRLAVWLASAYNAGMKVGGIVYMYPIYPGRITWNDCANIKVFQKICGVGGLSKVTLATTRWSSCRLQSGESREQEIWRSFWDGRTDAPAQSTMARLEDSRQSAWAIMESIFKTMKGDGVVLALQRQLVDKGRIFQQTDAAQELRAKILRLLKDIMGGDPSPAVKKRLEELSAEAKALKIPMSKRIQALFSIIT</sequence>
<dbReference type="Gene3D" id="3.40.50.300">
    <property type="entry name" value="P-loop containing nucleotide triphosphate hydrolases"/>
    <property type="match status" value="1"/>
</dbReference>
<dbReference type="OrthoDB" id="8954335at2759"/>
<comment type="caution">
    <text evidence="1">The sequence shown here is derived from an EMBL/GenBank/DDBJ whole genome shotgun (WGS) entry which is preliminary data.</text>
</comment>
<dbReference type="InterPro" id="IPR027417">
    <property type="entry name" value="P-loop_NTPase"/>
</dbReference>
<evidence type="ECO:0008006" key="3">
    <source>
        <dbReference type="Google" id="ProtNLM"/>
    </source>
</evidence>